<evidence type="ECO:0000256" key="1">
    <source>
        <dbReference type="ARBA" id="ARBA00001974"/>
    </source>
</evidence>
<dbReference type="EMBL" id="NAOO01000035">
    <property type="protein sequence ID" value="RFB85898.1"/>
    <property type="molecule type" value="Genomic_DNA"/>
</dbReference>
<keyword evidence="5 9" id="KW-0274">FAD</keyword>
<dbReference type="GO" id="GO:0071949">
    <property type="term" value="F:FAD binding"/>
    <property type="evidence" value="ECO:0007669"/>
    <property type="project" value="TreeGrafter"/>
</dbReference>
<evidence type="ECO:0000256" key="4">
    <source>
        <dbReference type="ARBA" id="ARBA00022630"/>
    </source>
</evidence>
<dbReference type="UniPathway" id="UPA00193"/>
<evidence type="ECO:0000256" key="5">
    <source>
        <dbReference type="ARBA" id="ARBA00022827"/>
    </source>
</evidence>
<dbReference type="GO" id="GO:0009086">
    <property type="term" value="P:methionine biosynthetic process"/>
    <property type="evidence" value="ECO:0007669"/>
    <property type="project" value="TreeGrafter"/>
</dbReference>
<dbReference type="InterPro" id="IPR029041">
    <property type="entry name" value="FAD-linked_oxidoreductase-like"/>
</dbReference>
<dbReference type="Gene3D" id="3.20.20.220">
    <property type="match status" value="1"/>
</dbReference>
<evidence type="ECO:0000256" key="8">
    <source>
        <dbReference type="ARBA" id="ARBA00048628"/>
    </source>
</evidence>
<evidence type="ECO:0000256" key="2">
    <source>
        <dbReference type="ARBA" id="ARBA00004777"/>
    </source>
</evidence>
<accession>A0A3E1B6T9</accession>
<dbReference type="InterPro" id="IPR003171">
    <property type="entry name" value="Mehydrof_redctse-like"/>
</dbReference>
<dbReference type="Pfam" id="PF02219">
    <property type="entry name" value="MTHFR"/>
    <property type="match status" value="1"/>
</dbReference>
<dbReference type="SUPFAM" id="SSF51730">
    <property type="entry name" value="FAD-linked oxidoreductase"/>
    <property type="match status" value="1"/>
</dbReference>
<name>A0A3E1B6T9_RHILT</name>
<dbReference type="GO" id="GO:0106312">
    <property type="term" value="F:methylenetetrahydrofolate reductase (NADH) activity"/>
    <property type="evidence" value="ECO:0007669"/>
    <property type="project" value="UniProtKB-EC"/>
</dbReference>
<evidence type="ECO:0000313" key="11">
    <source>
        <dbReference type="Proteomes" id="UP000256748"/>
    </source>
</evidence>
<comment type="caution">
    <text evidence="10">The sequence shown here is derived from an EMBL/GenBank/DDBJ whole genome shotgun (WGS) entry which is preliminary data.</text>
</comment>
<comment type="pathway">
    <text evidence="7">Amino-acid biosynthesis; L-methionine biosynthesis via de novo pathway.</text>
</comment>
<dbReference type="Proteomes" id="UP000256748">
    <property type="component" value="Unassembled WGS sequence"/>
</dbReference>
<dbReference type="RefSeq" id="WP_116275514.1">
    <property type="nucleotide sequence ID" value="NZ_KZ859527.1"/>
</dbReference>
<organism evidence="10 11">
    <name type="scientific">Rhizobium leguminosarum bv. trifolii</name>
    <dbReference type="NCBI Taxonomy" id="386"/>
    <lineage>
        <taxon>Bacteria</taxon>
        <taxon>Pseudomonadati</taxon>
        <taxon>Pseudomonadota</taxon>
        <taxon>Alphaproteobacteria</taxon>
        <taxon>Hyphomicrobiales</taxon>
        <taxon>Rhizobiaceae</taxon>
        <taxon>Rhizobium/Agrobacterium group</taxon>
        <taxon>Rhizobium</taxon>
    </lineage>
</organism>
<gene>
    <name evidence="10" type="ORF">B5K10_26300</name>
</gene>
<dbReference type="GO" id="GO:0005829">
    <property type="term" value="C:cytosol"/>
    <property type="evidence" value="ECO:0007669"/>
    <property type="project" value="TreeGrafter"/>
</dbReference>
<keyword evidence="6 9" id="KW-0560">Oxidoreductase</keyword>
<dbReference type="AlphaFoldDB" id="A0A3E1B6T9"/>
<dbReference type="GO" id="GO:0035999">
    <property type="term" value="P:tetrahydrofolate interconversion"/>
    <property type="evidence" value="ECO:0007669"/>
    <property type="project" value="UniProtKB-UniPathway"/>
</dbReference>
<evidence type="ECO:0000256" key="9">
    <source>
        <dbReference type="RuleBase" id="RU003862"/>
    </source>
</evidence>
<dbReference type="PANTHER" id="PTHR45754">
    <property type="entry name" value="METHYLENETETRAHYDROFOLATE REDUCTASE"/>
    <property type="match status" value="1"/>
</dbReference>
<comment type="similarity">
    <text evidence="3 9">Belongs to the methylenetetrahydrofolate reductase family.</text>
</comment>
<evidence type="ECO:0000256" key="6">
    <source>
        <dbReference type="ARBA" id="ARBA00023002"/>
    </source>
</evidence>
<keyword evidence="4 9" id="KW-0285">Flavoprotein</keyword>
<evidence type="ECO:0000313" key="10">
    <source>
        <dbReference type="EMBL" id="RFB85898.1"/>
    </source>
</evidence>
<proteinExistence type="inferred from homology"/>
<evidence type="ECO:0000256" key="3">
    <source>
        <dbReference type="ARBA" id="ARBA00006743"/>
    </source>
</evidence>
<sequence>MTIAPQSEIREKAPLADLLSHYSIEVTSRDLSSLQSMTATLRPGSEVFIAHLPKEDIGLLVRAAAGLRDAGFVPVPHIVARNIRNRLELDTMLARLSEEAGVRHALVLGGDRDDAAGAFGSALDLIETGLFQTYGVGRIAIACYPEGHPRIAGAVLDTALTAKVDAAARAGLDVLLVSQFLFDPQPLLSFARRLRERGVAAPLRVGIAGPASRTKLLKYALRCGVGASLRALREGSEIARNVLSGETPEELLIDIAAAQAAEPDLGIGGAHFFTFGDPAQSIRWAEQQAASD</sequence>
<protein>
    <recommendedName>
        <fullName evidence="9">Methylenetetrahydrofolate reductase</fullName>
    </recommendedName>
</protein>
<evidence type="ECO:0000256" key="7">
    <source>
        <dbReference type="ARBA" id="ARBA00034478"/>
    </source>
</evidence>
<comment type="cofactor">
    <cofactor evidence="1 9">
        <name>FAD</name>
        <dbReference type="ChEBI" id="CHEBI:57692"/>
    </cofactor>
</comment>
<comment type="pathway">
    <text evidence="2 9">One-carbon metabolism; tetrahydrofolate interconversion.</text>
</comment>
<comment type="catalytic activity">
    <reaction evidence="8">
        <text>(6S)-5-methyl-5,6,7,8-tetrahydrofolate + NAD(+) = (6R)-5,10-methylene-5,6,7,8-tetrahydrofolate + NADH + H(+)</text>
        <dbReference type="Rhea" id="RHEA:19821"/>
        <dbReference type="ChEBI" id="CHEBI:15378"/>
        <dbReference type="ChEBI" id="CHEBI:15636"/>
        <dbReference type="ChEBI" id="CHEBI:18608"/>
        <dbReference type="ChEBI" id="CHEBI:57540"/>
        <dbReference type="ChEBI" id="CHEBI:57945"/>
        <dbReference type="EC" id="1.5.1.54"/>
    </reaction>
    <physiologicalReaction direction="right-to-left" evidence="8">
        <dbReference type="Rhea" id="RHEA:19823"/>
    </physiologicalReaction>
</comment>
<reference evidence="10 11" key="1">
    <citation type="submission" date="2017-03" db="EMBL/GenBank/DDBJ databases">
        <title>Genome analysis of Rhizobial strains effectives or ineffectives for nitrogen fixation isolated from bean seeds.</title>
        <authorList>
            <person name="Peralta H."/>
            <person name="Aguilar-Vera A."/>
            <person name="Mora Y."/>
            <person name="Vargas-Lagunas C."/>
            <person name="Girard L."/>
            <person name="Mora J."/>
        </authorList>
    </citation>
    <scope>NUCLEOTIDE SEQUENCE [LARGE SCALE GENOMIC DNA]</scope>
    <source>
        <strain evidence="10 11">CCGM5</strain>
    </source>
</reference>
<dbReference type="PANTHER" id="PTHR45754:SF3">
    <property type="entry name" value="METHYLENETETRAHYDROFOLATE REDUCTASE (NADPH)"/>
    <property type="match status" value="1"/>
</dbReference>